<keyword evidence="1" id="KW-0732">Signal</keyword>
<evidence type="ECO:0000313" key="4">
    <source>
        <dbReference type="Proteomes" id="UP001580928"/>
    </source>
</evidence>
<evidence type="ECO:0000313" key="3">
    <source>
        <dbReference type="EMBL" id="MFB5944333.1"/>
    </source>
</evidence>
<dbReference type="Gene3D" id="3.30.1340.30">
    <property type="match status" value="1"/>
</dbReference>
<feature type="signal peptide" evidence="1">
    <location>
        <begin position="1"/>
        <end position="20"/>
    </location>
</feature>
<feature type="chain" id="PRO_5045454751" evidence="1">
    <location>
        <begin position="21"/>
        <end position="111"/>
    </location>
</feature>
<dbReference type="EMBL" id="JBBVGT010000001">
    <property type="protein sequence ID" value="MFB5944333.1"/>
    <property type="molecule type" value="Genomic_DNA"/>
</dbReference>
<dbReference type="Proteomes" id="UP001580928">
    <property type="component" value="Unassembled WGS sequence"/>
</dbReference>
<feature type="domain" description="BON" evidence="2">
    <location>
        <begin position="19"/>
        <end position="88"/>
    </location>
</feature>
<dbReference type="InterPro" id="IPR007055">
    <property type="entry name" value="BON_dom"/>
</dbReference>
<dbReference type="RefSeq" id="WP_375555914.1">
    <property type="nucleotide sequence ID" value="NZ_JBBVGT010000001.1"/>
</dbReference>
<organism evidence="3 4">
    <name type="scientific">Albibacterium profundi</name>
    <dbReference type="NCBI Taxonomy" id="3134906"/>
    <lineage>
        <taxon>Bacteria</taxon>
        <taxon>Pseudomonadati</taxon>
        <taxon>Bacteroidota</taxon>
        <taxon>Sphingobacteriia</taxon>
        <taxon>Sphingobacteriales</taxon>
        <taxon>Sphingobacteriaceae</taxon>
        <taxon>Albibacterium</taxon>
    </lineage>
</organism>
<name>A0ABV5CAF9_9SPHI</name>
<reference evidence="3 4" key="1">
    <citation type="submission" date="2024-04" db="EMBL/GenBank/DDBJ databases">
        <title>Albibacterium profundi sp. nov., isolated from sediment of the Challenger Deep of Mariana Trench.</title>
        <authorList>
            <person name="Wang Y."/>
        </authorList>
    </citation>
    <scope>NUCLEOTIDE SEQUENCE [LARGE SCALE GENOMIC DNA]</scope>
    <source>
        <strain evidence="3 4">RHL897</strain>
    </source>
</reference>
<evidence type="ECO:0000256" key="1">
    <source>
        <dbReference type="SAM" id="SignalP"/>
    </source>
</evidence>
<protein>
    <submittedName>
        <fullName evidence="3">BON domain-containing protein</fullName>
    </submittedName>
</protein>
<proteinExistence type="predicted"/>
<dbReference type="PROSITE" id="PS50914">
    <property type="entry name" value="BON"/>
    <property type="match status" value="1"/>
</dbReference>
<evidence type="ECO:0000259" key="2">
    <source>
        <dbReference type="PROSITE" id="PS50914"/>
    </source>
</evidence>
<accession>A0ABV5CAF9</accession>
<gene>
    <name evidence="3" type="ORF">WKR92_00665</name>
</gene>
<dbReference type="PROSITE" id="PS51257">
    <property type="entry name" value="PROKAR_LIPOPROTEIN"/>
    <property type="match status" value="1"/>
</dbReference>
<comment type="caution">
    <text evidence="3">The sequence shown here is derived from an EMBL/GenBank/DDBJ whole genome shotgun (WGS) entry which is preliminary data.</text>
</comment>
<dbReference type="Pfam" id="PF04972">
    <property type="entry name" value="BON"/>
    <property type="match status" value="1"/>
</dbReference>
<keyword evidence="4" id="KW-1185">Reference proteome</keyword>
<sequence>MKKLIYLLVSVTAISLFLFACTSPNKLDTKAQETIAESLPPGVEVTVEDGVATFTGQFENEVDRIVAENAARKTKGIRSVENNATVLDDTPVDSATMDSIEADTMAVEPVE</sequence>